<gene>
    <name evidence="4" type="ORF">SAMN06296028_10627</name>
</gene>
<evidence type="ECO:0000313" key="5">
    <source>
        <dbReference type="Proteomes" id="UP000192929"/>
    </source>
</evidence>
<dbReference type="Gene3D" id="3.50.50.60">
    <property type="entry name" value="FAD/NAD(P)-binding domain"/>
    <property type="match status" value="1"/>
</dbReference>
<protein>
    <submittedName>
        <fullName evidence="4">Glycine/D-amino acid oxidase</fullName>
    </submittedName>
</protein>
<keyword evidence="1" id="KW-0560">Oxidoreductase</keyword>
<dbReference type="GO" id="GO:0016491">
    <property type="term" value="F:oxidoreductase activity"/>
    <property type="evidence" value="ECO:0007669"/>
    <property type="project" value="UniProtKB-KW"/>
</dbReference>
<feature type="region of interest" description="Disordered" evidence="2">
    <location>
        <begin position="367"/>
        <end position="386"/>
    </location>
</feature>
<dbReference type="AlphaFoldDB" id="A0A1X7CU94"/>
<dbReference type="Gene3D" id="3.30.9.10">
    <property type="entry name" value="D-Amino Acid Oxidase, subunit A, domain 2"/>
    <property type="match status" value="1"/>
</dbReference>
<organism evidence="4 5">
    <name type="scientific">Kocuria marina subsp. indica</name>
    <dbReference type="NCBI Taxonomy" id="1049583"/>
    <lineage>
        <taxon>Bacteria</taxon>
        <taxon>Bacillati</taxon>
        <taxon>Actinomycetota</taxon>
        <taxon>Actinomycetes</taxon>
        <taxon>Micrococcales</taxon>
        <taxon>Micrococcaceae</taxon>
        <taxon>Kocuria</taxon>
    </lineage>
</organism>
<keyword evidence="5" id="KW-1185">Reference proteome</keyword>
<dbReference type="SUPFAM" id="SSF51905">
    <property type="entry name" value="FAD/NAD(P)-binding domain"/>
    <property type="match status" value="1"/>
</dbReference>
<dbReference type="EMBL" id="FXAC01000006">
    <property type="protein sequence ID" value="SMF03301.1"/>
    <property type="molecule type" value="Genomic_DNA"/>
</dbReference>
<feature type="domain" description="FAD dependent oxidoreductase" evidence="3">
    <location>
        <begin position="15"/>
        <end position="355"/>
    </location>
</feature>
<dbReference type="GO" id="GO:0005737">
    <property type="term" value="C:cytoplasm"/>
    <property type="evidence" value="ECO:0007669"/>
    <property type="project" value="TreeGrafter"/>
</dbReference>
<sequence>MRPVGCHNEVMTTEIAIIGAGIAGLSAASELAEHRGTGEGILVVEAERDAAIHTSSRSAQQLIPSYGPEPVLELTRWSIARLLEAGNYLAAPLAWPSSFVVAGSPEDVAAMTVPGLRTLEGAELFELCPELRVNPQRFRTAAVDESAVRTDGTALVAWHRERALAAGVEIRTNSRVTGARRAGDLWELTLGAAPPKTVRAATVVNAAGAWADEVGALFGAAPQGLRPLRRTAALVTLAEPMPPEHPMVDDAAEDWYYRPDAAGAMISLGEAEPSEPCDAQPHEGAVAGLIAMIERETSLRITGVVKAWTGLRTERPSDVPVCGWDPVAPGMFWLAGQGGYGFQTSSALARAAAELVLRGEVGDWLSPATRDALAPDGSPDQSATPR</sequence>
<evidence type="ECO:0000313" key="4">
    <source>
        <dbReference type="EMBL" id="SMF03301.1"/>
    </source>
</evidence>
<evidence type="ECO:0000256" key="2">
    <source>
        <dbReference type="SAM" id="MobiDB-lite"/>
    </source>
</evidence>
<dbReference type="InterPro" id="IPR006076">
    <property type="entry name" value="FAD-dep_OxRdtase"/>
</dbReference>
<reference evidence="5" key="1">
    <citation type="submission" date="2017-04" db="EMBL/GenBank/DDBJ databases">
        <authorList>
            <person name="Varghese N."/>
            <person name="Submissions S."/>
        </authorList>
    </citation>
    <scope>NUCLEOTIDE SEQUENCE [LARGE SCALE GENOMIC DNA]</scope>
    <source>
        <strain evidence="5">NIO-1021</strain>
    </source>
</reference>
<dbReference type="Pfam" id="PF01266">
    <property type="entry name" value="DAO"/>
    <property type="match status" value="1"/>
</dbReference>
<dbReference type="Proteomes" id="UP000192929">
    <property type="component" value="Unassembled WGS sequence"/>
</dbReference>
<dbReference type="InterPro" id="IPR036188">
    <property type="entry name" value="FAD/NAD-bd_sf"/>
</dbReference>
<accession>A0A1X7CU94</accession>
<dbReference type="PANTHER" id="PTHR13847">
    <property type="entry name" value="SARCOSINE DEHYDROGENASE-RELATED"/>
    <property type="match status" value="1"/>
</dbReference>
<evidence type="ECO:0000259" key="3">
    <source>
        <dbReference type="Pfam" id="PF01266"/>
    </source>
</evidence>
<dbReference type="PANTHER" id="PTHR13847:SF287">
    <property type="entry name" value="FAD-DEPENDENT OXIDOREDUCTASE DOMAIN-CONTAINING PROTEIN 1"/>
    <property type="match status" value="1"/>
</dbReference>
<evidence type="ECO:0000256" key="1">
    <source>
        <dbReference type="ARBA" id="ARBA00023002"/>
    </source>
</evidence>
<name>A0A1X7CU94_9MICC</name>
<proteinExistence type="predicted"/>